<dbReference type="InterPro" id="IPR050468">
    <property type="entry name" value="Cuticle_Struct_Prot"/>
</dbReference>
<comment type="caution">
    <text evidence="4">The sequence shown here is derived from an EMBL/GenBank/DDBJ whole genome shotgun (WGS) entry which is preliminary data.</text>
</comment>
<dbReference type="PRINTS" id="PR00947">
    <property type="entry name" value="CUTICLE"/>
</dbReference>
<reference evidence="4 5" key="1">
    <citation type="submission" date="2023-02" db="EMBL/GenBank/DDBJ databases">
        <title>LHISI_Scaffold_Assembly.</title>
        <authorList>
            <person name="Stuart O.P."/>
            <person name="Cleave R."/>
            <person name="Magrath M.J.L."/>
            <person name="Mikheyev A.S."/>
        </authorList>
    </citation>
    <scope>NUCLEOTIDE SEQUENCE [LARGE SCALE GENOMIC DNA]</scope>
    <source>
        <strain evidence="4">Daus_M_001</strain>
        <tissue evidence="4">Leg muscle</tissue>
    </source>
</reference>
<dbReference type="PROSITE" id="PS51155">
    <property type="entry name" value="CHIT_BIND_RR_2"/>
    <property type="match status" value="1"/>
</dbReference>
<evidence type="ECO:0000313" key="5">
    <source>
        <dbReference type="Proteomes" id="UP001159363"/>
    </source>
</evidence>
<evidence type="ECO:0000313" key="4">
    <source>
        <dbReference type="EMBL" id="KAJ8873374.1"/>
    </source>
</evidence>
<feature type="compositionally biased region" description="Polar residues" evidence="3">
    <location>
        <begin position="242"/>
        <end position="253"/>
    </location>
</feature>
<protein>
    <submittedName>
        <fullName evidence="4">Uncharacterized protein</fullName>
    </submittedName>
</protein>
<dbReference type="EMBL" id="JARBHB010000011">
    <property type="protein sequence ID" value="KAJ8873374.1"/>
    <property type="molecule type" value="Genomic_DNA"/>
</dbReference>
<sequence>MTIQARGEGQLWVMVTGAPPLPSRMPRRDLDRYKYYRALEHIITLSAVQLQQHDRAAGRLDNTYLPPSSAAIAGGAPGSIAAPFAGPGRLGAFGRFPGAGVVSGAGAPGFLGAGAVPGAGAYPGAAAYPGAGAYYGSGAYSGPGAYYGAGYRVPSGPQVPILRYDSVNNGDGSYAYNYETANGIAAAESGGLKNAGIPGAEAQVGQGSYTYTDNEGNTFTVSYTADENGFQPQGAHLPTPHPSQRPSSGSLEQNAAEEAAAARYPGAGAGYPGAGAGAGYPGAGSPGAGAGFPESELDSPELVLLELERPELGSGVGSRVYGTPLPFRSGGPFQPCLASARSLVTPTRNPANRTTEWVTLIRGVTTKDKHEI</sequence>
<organism evidence="4 5">
    <name type="scientific">Dryococelus australis</name>
    <dbReference type="NCBI Taxonomy" id="614101"/>
    <lineage>
        <taxon>Eukaryota</taxon>
        <taxon>Metazoa</taxon>
        <taxon>Ecdysozoa</taxon>
        <taxon>Arthropoda</taxon>
        <taxon>Hexapoda</taxon>
        <taxon>Insecta</taxon>
        <taxon>Pterygota</taxon>
        <taxon>Neoptera</taxon>
        <taxon>Polyneoptera</taxon>
        <taxon>Phasmatodea</taxon>
        <taxon>Verophasmatodea</taxon>
        <taxon>Anareolatae</taxon>
        <taxon>Phasmatidae</taxon>
        <taxon>Eurycanthinae</taxon>
        <taxon>Dryococelus</taxon>
    </lineage>
</organism>
<dbReference type="PANTHER" id="PTHR10380:SF173">
    <property type="entry name" value="CUTICULAR PROTEIN 47EF, ISOFORM C-RELATED"/>
    <property type="match status" value="1"/>
</dbReference>
<proteinExistence type="predicted"/>
<keyword evidence="1 2" id="KW-0193">Cuticle</keyword>
<dbReference type="PANTHER" id="PTHR10380">
    <property type="entry name" value="CUTICLE PROTEIN"/>
    <property type="match status" value="1"/>
</dbReference>
<evidence type="ECO:0000256" key="3">
    <source>
        <dbReference type="SAM" id="MobiDB-lite"/>
    </source>
</evidence>
<name>A0ABQ9GMZ2_9NEOP</name>
<dbReference type="PROSITE" id="PS00233">
    <property type="entry name" value="CHIT_BIND_RR_1"/>
    <property type="match status" value="1"/>
</dbReference>
<keyword evidence="5" id="KW-1185">Reference proteome</keyword>
<accession>A0ABQ9GMZ2</accession>
<evidence type="ECO:0000256" key="1">
    <source>
        <dbReference type="ARBA" id="ARBA00022460"/>
    </source>
</evidence>
<dbReference type="Proteomes" id="UP001159363">
    <property type="component" value="Chromosome 10"/>
</dbReference>
<evidence type="ECO:0000256" key="2">
    <source>
        <dbReference type="PROSITE-ProRule" id="PRU00497"/>
    </source>
</evidence>
<dbReference type="InterPro" id="IPR000618">
    <property type="entry name" value="Insect_cuticle"/>
</dbReference>
<gene>
    <name evidence="4" type="ORF">PR048_027010</name>
</gene>
<feature type="region of interest" description="Disordered" evidence="3">
    <location>
        <begin position="225"/>
        <end position="259"/>
    </location>
</feature>
<dbReference type="Pfam" id="PF00379">
    <property type="entry name" value="Chitin_bind_4"/>
    <property type="match status" value="1"/>
</dbReference>
<dbReference type="InterPro" id="IPR031311">
    <property type="entry name" value="CHIT_BIND_RR_consensus"/>
</dbReference>